<organism evidence="1 2">
    <name type="scientific">Sphingobacterium multivorum</name>
    <dbReference type="NCBI Taxonomy" id="28454"/>
    <lineage>
        <taxon>Bacteria</taxon>
        <taxon>Pseudomonadati</taxon>
        <taxon>Bacteroidota</taxon>
        <taxon>Sphingobacteriia</taxon>
        <taxon>Sphingobacteriales</taxon>
        <taxon>Sphingobacteriaceae</taxon>
        <taxon>Sphingobacterium</taxon>
    </lineage>
</organism>
<name>A0A2X2JKZ6_SPHMU</name>
<dbReference type="Proteomes" id="UP000251241">
    <property type="component" value="Unassembled WGS sequence"/>
</dbReference>
<proteinExistence type="predicted"/>
<sequence>MKLILLSKQWVYHSALQIKKASKSLVIIQTVYPLQNNLPCASAKNKLPFRLPISFFYGKHYPLTL</sequence>
<dbReference type="EMBL" id="UAUU01000011">
    <property type="protein sequence ID" value="SPZ94464.1"/>
    <property type="molecule type" value="Genomic_DNA"/>
</dbReference>
<reference evidence="1 2" key="1">
    <citation type="submission" date="2018-06" db="EMBL/GenBank/DDBJ databases">
        <authorList>
            <consortium name="Pathogen Informatics"/>
            <person name="Doyle S."/>
        </authorList>
    </citation>
    <scope>NUCLEOTIDE SEQUENCE [LARGE SCALE GENOMIC DNA]</scope>
    <source>
        <strain evidence="1 2">NCTC11343</strain>
    </source>
</reference>
<dbReference type="AlphaFoldDB" id="A0A2X2JKZ6"/>
<evidence type="ECO:0000313" key="2">
    <source>
        <dbReference type="Proteomes" id="UP000251241"/>
    </source>
</evidence>
<evidence type="ECO:0000313" key="1">
    <source>
        <dbReference type="EMBL" id="SPZ94464.1"/>
    </source>
</evidence>
<protein>
    <submittedName>
        <fullName evidence="1">Uncharacterized protein</fullName>
    </submittedName>
</protein>
<gene>
    <name evidence="1" type="ORF">NCTC11343_05319</name>
</gene>
<accession>A0A2X2JKZ6</accession>